<proteinExistence type="predicted"/>
<accession>A0AAJ0HIT0</accession>
<organism evidence="1 2">
    <name type="scientific">Lasiosphaeria hispida</name>
    <dbReference type="NCBI Taxonomy" id="260671"/>
    <lineage>
        <taxon>Eukaryota</taxon>
        <taxon>Fungi</taxon>
        <taxon>Dikarya</taxon>
        <taxon>Ascomycota</taxon>
        <taxon>Pezizomycotina</taxon>
        <taxon>Sordariomycetes</taxon>
        <taxon>Sordariomycetidae</taxon>
        <taxon>Sordariales</taxon>
        <taxon>Lasiosphaeriaceae</taxon>
        <taxon>Lasiosphaeria</taxon>
    </lineage>
</organism>
<gene>
    <name evidence="1" type="ORF">B0T25DRAFT_205269</name>
</gene>
<name>A0AAJ0HIT0_9PEZI</name>
<sequence length="135" mass="14950">MLPAATSVRLSISRLFVRVIWGRPVSLHPFSGRSAQQLRSSNTNSHSTLILERQGLLPWYPCPLFSATPLAKRHLTPRFSNWARKASNRSVYWFGGEGVGPLGPGQGCKRPRAAFHLVLDKGWIDSLAIPHPTAL</sequence>
<dbReference type="Proteomes" id="UP001275084">
    <property type="component" value="Unassembled WGS sequence"/>
</dbReference>
<dbReference type="AlphaFoldDB" id="A0AAJ0HIT0"/>
<reference evidence="1" key="2">
    <citation type="submission" date="2023-06" db="EMBL/GenBank/DDBJ databases">
        <authorList>
            <consortium name="Lawrence Berkeley National Laboratory"/>
            <person name="Haridas S."/>
            <person name="Hensen N."/>
            <person name="Bonometti L."/>
            <person name="Westerberg I."/>
            <person name="Brannstrom I.O."/>
            <person name="Guillou S."/>
            <person name="Cros-Aarteil S."/>
            <person name="Calhoun S."/>
            <person name="Kuo A."/>
            <person name="Mondo S."/>
            <person name="Pangilinan J."/>
            <person name="Riley R."/>
            <person name="Labutti K."/>
            <person name="Andreopoulos B."/>
            <person name="Lipzen A."/>
            <person name="Chen C."/>
            <person name="Yanf M."/>
            <person name="Daum C."/>
            <person name="Ng V."/>
            <person name="Clum A."/>
            <person name="Steindorff A."/>
            <person name="Ohm R."/>
            <person name="Martin F."/>
            <person name="Silar P."/>
            <person name="Natvig D."/>
            <person name="Lalanne C."/>
            <person name="Gautier V."/>
            <person name="Ament-Velasquez S.L."/>
            <person name="Kruys A."/>
            <person name="Hutchinson M.I."/>
            <person name="Powell A.J."/>
            <person name="Barry K."/>
            <person name="Miller A.N."/>
            <person name="Grigoriev I.V."/>
            <person name="Debuchy R."/>
            <person name="Gladieux P."/>
            <person name="Thoren M.H."/>
            <person name="Johannesson H."/>
        </authorList>
    </citation>
    <scope>NUCLEOTIDE SEQUENCE</scope>
    <source>
        <strain evidence="1">CBS 955.72</strain>
    </source>
</reference>
<protein>
    <submittedName>
        <fullName evidence="1">Uncharacterized protein</fullName>
    </submittedName>
</protein>
<reference evidence="1" key="1">
    <citation type="journal article" date="2023" name="Mol. Phylogenet. Evol.">
        <title>Genome-scale phylogeny and comparative genomics of the fungal order Sordariales.</title>
        <authorList>
            <person name="Hensen N."/>
            <person name="Bonometti L."/>
            <person name="Westerberg I."/>
            <person name="Brannstrom I.O."/>
            <person name="Guillou S."/>
            <person name="Cros-Aarteil S."/>
            <person name="Calhoun S."/>
            <person name="Haridas S."/>
            <person name="Kuo A."/>
            <person name="Mondo S."/>
            <person name="Pangilinan J."/>
            <person name="Riley R."/>
            <person name="LaButti K."/>
            <person name="Andreopoulos B."/>
            <person name="Lipzen A."/>
            <person name="Chen C."/>
            <person name="Yan M."/>
            <person name="Daum C."/>
            <person name="Ng V."/>
            <person name="Clum A."/>
            <person name="Steindorff A."/>
            <person name="Ohm R.A."/>
            <person name="Martin F."/>
            <person name="Silar P."/>
            <person name="Natvig D.O."/>
            <person name="Lalanne C."/>
            <person name="Gautier V."/>
            <person name="Ament-Velasquez S.L."/>
            <person name="Kruys A."/>
            <person name="Hutchinson M.I."/>
            <person name="Powell A.J."/>
            <person name="Barry K."/>
            <person name="Miller A.N."/>
            <person name="Grigoriev I.V."/>
            <person name="Debuchy R."/>
            <person name="Gladieux P."/>
            <person name="Hiltunen Thoren M."/>
            <person name="Johannesson H."/>
        </authorList>
    </citation>
    <scope>NUCLEOTIDE SEQUENCE</scope>
    <source>
        <strain evidence="1">CBS 955.72</strain>
    </source>
</reference>
<evidence type="ECO:0000313" key="1">
    <source>
        <dbReference type="EMBL" id="KAK3353205.1"/>
    </source>
</evidence>
<keyword evidence="2" id="KW-1185">Reference proteome</keyword>
<evidence type="ECO:0000313" key="2">
    <source>
        <dbReference type="Proteomes" id="UP001275084"/>
    </source>
</evidence>
<comment type="caution">
    <text evidence="1">The sequence shown here is derived from an EMBL/GenBank/DDBJ whole genome shotgun (WGS) entry which is preliminary data.</text>
</comment>
<dbReference type="EMBL" id="JAUIQD010000004">
    <property type="protein sequence ID" value="KAK3353205.1"/>
    <property type="molecule type" value="Genomic_DNA"/>
</dbReference>